<dbReference type="AlphaFoldDB" id="A0A9X2ZDQ4"/>
<reference evidence="1" key="1">
    <citation type="submission" date="2022-10" db="EMBL/GenBank/DDBJ databases">
        <title>Two novel species of Flavobacterium.</title>
        <authorList>
            <person name="Liu Q."/>
            <person name="Xin Y.-H."/>
        </authorList>
    </citation>
    <scope>NUCLEOTIDE SEQUENCE</scope>
    <source>
        <strain evidence="1">LS1R49</strain>
    </source>
</reference>
<gene>
    <name evidence="1" type="ORF">OIU83_13680</name>
</gene>
<proteinExistence type="predicted"/>
<sequence>MKYLLIICLLLISCNKEPKKNLSKDKAVLMKNKVIENTTILRKSGFFKNYEKLSNTEIFKKLHSIRKIEYSKLFEKEHDPGMELDEFDLACLDDTKVIFIDLEAGVCKENKVYEEVINLHSKLTDYVFNPKNIKETWNSETGSIEVEFELDKKKINFKPEFRDDWLDEIVFRICKEKIKEKNIRIVDCLGDDGYGFGQSIAIMRLTKEEQENLEKQFKWKFAE</sequence>
<name>A0A9X2ZDQ4_9FLAO</name>
<dbReference type="RefSeq" id="WP_264206825.1">
    <property type="nucleotide sequence ID" value="NZ_JAOZEW010000014.1"/>
</dbReference>
<evidence type="ECO:0000313" key="2">
    <source>
        <dbReference type="Proteomes" id="UP001151079"/>
    </source>
</evidence>
<comment type="caution">
    <text evidence="1">The sequence shown here is derived from an EMBL/GenBank/DDBJ whole genome shotgun (WGS) entry which is preliminary data.</text>
</comment>
<organism evidence="1 2">
    <name type="scientific">Flavobacterium shii</name>
    <dbReference type="NCBI Taxonomy" id="2987687"/>
    <lineage>
        <taxon>Bacteria</taxon>
        <taxon>Pseudomonadati</taxon>
        <taxon>Bacteroidota</taxon>
        <taxon>Flavobacteriia</taxon>
        <taxon>Flavobacteriales</taxon>
        <taxon>Flavobacteriaceae</taxon>
        <taxon>Flavobacterium</taxon>
    </lineage>
</organism>
<accession>A0A9X2ZDQ4</accession>
<keyword evidence="2" id="KW-1185">Reference proteome</keyword>
<dbReference type="EMBL" id="JAOZEW010000014">
    <property type="protein sequence ID" value="MCV9928715.1"/>
    <property type="molecule type" value="Genomic_DNA"/>
</dbReference>
<dbReference type="Proteomes" id="UP001151079">
    <property type="component" value="Unassembled WGS sequence"/>
</dbReference>
<evidence type="ECO:0000313" key="1">
    <source>
        <dbReference type="EMBL" id="MCV9928715.1"/>
    </source>
</evidence>
<protein>
    <submittedName>
        <fullName evidence="1">Uncharacterized protein</fullName>
    </submittedName>
</protein>